<accession>A0ACC3AP85</accession>
<sequence>MSTFELARSVRHLIVQPADLRFDPPESYLFVQDGLIISCGVLYALCYFFCMIRTYRDKTYPGSSVGGIQFLCLTMAYEVFYAFTTSTSFEKLAFLIWFEMDIAFATIAIRHAHAAHQRWSLARNMVFGCAIAVIGLKLLAGLYPDEREQVTAYWTGILLQFPIGWTCVYSLWKNRDTRGHSLEMWITRYLGCFTAYGVFIWRYLNVPENWGYVASPWSVGIIALTLLPETVYPFLYFSAYKTRKAKGE</sequence>
<evidence type="ECO:0000313" key="2">
    <source>
        <dbReference type="Proteomes" id="UP001177260"/>
    </source>
</evidence>
<proteinExistence type="predicted"/>
<comment type="caution">
    <text evidence="1">The sequence shown here is derived from an EMBL/GenBank/DDBJ whole genome shotgun (WGS) entry which is preliminary data.</text>
</comment>
<gene>
    <name evidence="1" type="ORF">N8T08_000794</name>
</gene>
<keyword evidence="2" id="KW-1185">Reference proteome</keyword>
<evidence type="ECO:0000313" key="1">
    <source>
        <dbReference type="EMBL" id="KAK1139431.1"/>
    </source>
</evidence>
<reference evidence="1 2" key="1">
    <citation type="journal article" date="2023" name="ACS Omega">
        <title>Identification of the Neoaspergillic Acid Biosynthesis Gene Cluster by Establishing an In Vitro CRISPR-Ribonucleoprotein Genetic System in Aspergillus melleus.</title>
        <authorList>
            <person name="Yuan B."/>
            <person name="Grau M.F."/>
            <person name="Murata R.M."/>
            <person name="Torok T."/>
            <person name="Venkateswaran K."/>
            <person name="Stajich J.E."/>
            <person name="Wang C.C.C."/>
        </authorList>
    </citation>
    <scope>NUCLEOTIDE SEQUENCE [LARGE SCALE GENOMIC DNA]</scope>
    <source>
        <strain evidence="1 2">IMV 1140</strain>
    </source>
</reference>
<dbReference type="EMBL" id="JAOPJF010000108">
    <property type="protein sequence ID" value="KAK1139431.1"/>
    <property type="molecule type" value="Genomic_DNA"/>
</dbReference>
<dbReference type="Proteomes" id="UP001177260">
    <property type="component" value="Unassembled WGS sequence"/>
</dbReference>
<organism evidence="1 2">
    <name type="scientific">Aspergillus melleus</name>
    <dbReference type="NCBI Taxonomy" id="138277"/>
    <lineage>
        <taxon>Eukaryota</taxon>
        <taxon>Fungi</taxon>
        <taxon>Dikarya</taxon>
        <taxon>Ascomycota</taxon>
        <taxon>Pezizomycotina</taxon>
        <taxon>Eurotiomycetes</taxon>
        <taxon>Eurotiomycetidae</taxon>
        <taxon>Eurotiales</taxon>
        <taxon>Aspergillaceae</taxon>
        <taxon>Aspergillus</taxon>
        <taxon>Aspergillus subgen. Circumdati</taxon>
    </lineage>
</organism>
<name>A0ACC3AP85_9EURO</name>
<protein>
    <submittedName>
        <fullName evidence="1">Uncharacterized protein</fullName>
    </submittedName>
</protein>